<dbReference type="RefSeq" id="WP_307228656.1">
    <property type="nucleotide sequence ID" value="NZ_JAUSTT010000009.1"/>
</dbReference>
<dbReference type="SUPFAM" id="SSF143011">
    <property type="entry name" value="RelE-like"/>
    <property type="match status" value="1"/>
</dbReference>
<evidence type="ECO:0000256" key="2">
    <source>
        <dbReference type="SAM" id="Coils"/>
    </source>
</evidence>
<keyword evidence="1" id="KW-1277">Toxin-antitoxin system</keyword>
<organism evidence="3 4">
    <name type="scientific">Bacillus chungangensis</name>
    <dbReference type="NCBI Taxonomy" id="587633"/>
    <lineage>
        <taxon>Bacteria</taxon>
        <taxon>Bacillati</taxon>
        <taxon>Bacillota</taxon>
        <taxon>Bacilli</taxon>
        <taxon>Bacillales</taxon>
        <taxon>Bacillaceae</taxon>
        <taxon>Bacillus</taxon>
    </lineage>
</organism>
<dbReference type="Gene3D" id="3.30.2310.20">
    <property type="entry name" value="RelE-like"/>
    <property type="match status" value="1"/>
</dbReference>
<dbReference type="EMBL" id="JAUSTT010000009">
    <property type="protein sequence ID" value="MDQ0175925.1"/>
    <property type="molecule type" value="Genomic_DNA"/>
</dbReference>
<accession>A0ABT9WRT4</accession>
<proteinExistence type="predicted"/>
<evidence type="ECO:0000313" key="3">
    <source>
        <dbReference type="EMBL" id="MDQ0175925.1"/>
    </source>
</evidence>
<evidence type="ECO:0000313" key="4">
    <source>
        <dbReference type="Proteomes" id="UP001223586"/>
    </source>
</evidence>
<protein>
    <submittedName>
        <fullName evidence="3">mRNA interferase RelE/StbE</fullName>
    </submittedName>
</protein>
<reference evidence="3 4" key="1">
    <citation type="submission" date="2023-07" db="EMBL/GenBank/DDBJ databases">
        <title>Genomic Encyclopedia of Type Strains, Phase IV (KMG-IV): sequencing the most valuable type-strain genomes for metagenomic binning, comparative biology and taxonomic classification.</title>
        <authorList>
            <person name="Goeker M."/>
        </authorList>
    </citation>
    <scope>NUCLEOTIDE SEQUENCE [LARGE SCALE GENOMIC DNA]</scope>
    <source>
        <strain evidence="3 4">DSM 23837</strain>
    </source>
</reference>
<gene>
    <name evidence="3" type="ORF">J2S08_001761</name>
</gene>
<sequence length="104" mass="12302">MSRRFEVNLIPEAVKEYRRLDGSIKKLVNVAFRKLEERADELGEELFDKKETKLLGCRKIKFRKHGIRIVYRIIKGKVEIVQVIAIDKRGDDEVYKIASKRLEK</sequence>
<dbReference type="Proteomes" id="UP001223586">
    <property type="component" value="Unassembled WGS sequence"/>
</dbReference>
<evidence type="ECO:0000256" key="1">
    <source>
        <dbReference type="ARBA" id="ARBA00022649"/>
    </source>
</evidence>
<dbReference type="InterPro" id="IPR007712">
    <property type="entry name" value="RelE/ParE_toxin"/>
</dbReference>
<dbReference type="InterPro" id="IPR035093">
    <property type="entry name" value="RelE/ParE_toxin_dom_sf"/>
</dbReference>
<comment type="caution">
    <text evidence="3">The sequence shown here is derived from an EMBL/GenBank/DDBJ whole genome shotgun (WGS) entry which is preliminary data.</text>
</comment>
<dbReference type="Pfam" id="PF05016">
    <property type="entry name" value="ParE_toxin"/>
    <property type="match status" value="1"/>
</dbReference>
<name>A0ABT9WRT4_9BACI</name>
<keyword evidence="4" id="KW-1185">Reference proteome</keyword>
<feature type="coiled-coil region" evidence="2">
    <location>
        <begin position="25"/>
        <end position="52"/>
    </location>
</feature>
<keyword evidence="2" id="KW-0175">Coiled coil</keyword>